<dbReference type="PROSITE" id="PS51257">
    <property type="entry name" value="PROKAR_LIPOPROTEIN"/>
    <property type="match status" value="1"/>
</dbReference>
<evidence type="ECO:0008006" key="4">
    <source>
        <dbReference type="Google" id="ProtNLM"/>
    </source>
</evidence>
<dbReference type="Proteomes" id="UP000316614">
    <property type="component" value="Chromosome"/>
</dbReference>
<evidence type="ECO:0000313" key="3">
    <source>
        <dbReference type="Proteomes" id="UP000316614"/>
    </source>
</evidence>
<keyword evidence="3" id="KW-1185">Reference proteome</keyword>
<feature type="chain" id="PRO_5021825401" description="Type 1 periplasmic binding fold superfamily protein" evidence="1">
    <location>
        <begin position="22"/>
        <end position="200"/>
    </location>
</feature>
<reference evidence="2 3" key="1">
    <citation type="submission" date="2019-06" db="EMBL/GenBank/DDBJ databases">
        <title>Echinicola alkalisoli sp. nov. isolated from saline soil.</title>
        <authorList>
            <person name="Sun J.-Q."/>
            <person name="Xu L."/>
        </authorList>
    </citation>
    <scope>NUCLEOTIDE SEQUENCE [LARGE SCALE GENOMIC DNA]</scope>
    <source>
        <strain evidence="2 3">LN3S3</strain>
    </source>
</reference>
<name>A0A514CJZ6_9BACT</name>
<protein>
    <recommendedName>
        <fullName evidence="4">Type 1 periplasmic binding fold superfamily protein</fullName>
    </recommendedName>
</protein>
<dbReference type="OrthoDB" id="713689at2"/>
<gene>
    <name evidence="2" type="ORF">FKX85_14275</name>
</gene>
<proteinExistence type="predicted"/>
<keyword evidence="1" id="KW-0732">Signal</keyword>
<organism evidence="2 3">
    <name type="scientific">Echinicola soli</name>
    <dbReference type="NCBI Taxonomy" id="2591634"/>
    <lineage>
        <taxon>Bacteria</taxon>
        <taxon>Pseudomonadati</taxon>
        <taxon>Bacteroidota</taxon>
        <taxon>Cytophagia</taxon>
        <taxon>Cytophagales</taxon>
        <taxon>Cyclobacteriaceae</taxon>
        <taxon>Echinicola</taxon>
    </lineage>
</organism>
<sequence>MKKLSALAVMTILSVALLSCGKDDPVPELDQEVITDVTLTFTEVDGNDDIIGTAMEYNASSDEGIGLGGNVIIDDIDGLEPGKRYLVEITAYNGIANEDITEEIKEEGDEHQFFFLGSAFTGESTILEYAYDDEDEDRNPIGLRGFVTVNENTGNGTSVFNLVLRHDLDKNFEGADNPSWENFVQAGGESDLDIDFDVIF</sequence>
<accession>A0A514CJZ6</accession>
<feature type="signal peptide" evidence="1">
    <location>
        <begin position="1"/>
        <end position="21"/>
    </location>
</feature>
<evidence type="ECO:0000313" key="2">
    <source>
        <dbReference type="EMBL" id="QDH80139.1"/>
    </source>
</evidence>
<dbReference type="KEGG" id="echi:FKX85_14275"/>
<dbReference type="RefSeq" id="WP_141615376.1">
    <property type="nucleotide sequence ID" value="NZ_CP041253.1"/>
</dbReference>
<dbReference type="EMBL" id="CP041253">
    <property type="protein sequence ID" value="QDH80139.1"/>
    <property type="molecule type" value="Genomic_DNA"/>
</dbReference>
<evidence type="ECO:0000256" key="1">
    <source>
        <dbReference type="SAM" id="SignalP"/>
    </source>
</evidence>
<dbReference type="AlphaFoldDB" id="A0A514CJZ6"/>